<reference evidence="6" key="1">
    <citation type="submission" date="2017-06" db="EMBL/GenBank/DDBJ databases">
        <authorList>
            <person name="Varghese N."/>
            <person name="Submissions S."/>
        </authorList>
    </citation>
    <scope>NUCLEOTIDE SEQUENCE [LARGE SCALE GENOMIC DNA]</scope>
    <source>
        <strain evidence="6">DSM 27993</strain>
    </source>
</reference>
<dbReference type="CDD" id="cd01167">
    <property type="entry name" value="bac_FRK"/>
    <property type="match status" value="1"/>
</dbReference>
<proteinExistence type="inferred from homology"/>
<dbReference type="Proteomes" id="UP000198412">
    <property type="component" value="Unassembled WGS sequence"/>
</dbReference>
<comment type="similarity">
    <text evidence="1">Belongs to the carbohydrate kinase PfkB family.</text>
</comment>
<dbReference type="RefSeq" id="WP_089378068.1">
    <property type="nucleotide sequence ID" value="NZ_FZNX01000002.1"/>
</dbReference>
<dbReference type="Pfam" id="PF00294">
    <property type="entry name" value="PfkB"/>
    <property type="match status" value="1"/>
</dbReference>
<evidence type="ECO:0000313" key="6">
    <source>
        <dbReference type="Proteomes" id="UP000198412"/>
    </source>
</evidence>
<dbReference type="InterPro" id="IPR011611">
    <property type="entry name" value="PfkB_dom"/>
</dbReference>
<keyword evidence="2" id="KW-0808">Transferase</keyword>
<dbReference type="EMBL" id="FZNX01000002">
    <property type="protein sequence ID" value="SNR56200.1"/>
    <property type="molecule type" value="Genomic_DNA"/>
</dbReference>
<feature type="domain" description="Carbohydrate kinase PfkB" evidence="4">
    <location>
        <begin position="23"/>
        <end position="283"/>
    </location>
</feature>
<evidence type="ECO:0000256" key="1">
    <source>
        <dbReference type="ARBA" id="ARBA00010688"/>
    </source>
</evidence>
<dbReference type="PANTHER" id="PTHR43085">
    <property type="entry name" value="HEXOKINASE FAMILY MEMBER"/>
    <property type="match status" value="1"/>
</dbReference>
<dbReference type="InterPro" id="IPR050306">
    <property type="entry name" value="PfkB_Carbo_kinase"/>
</dbReference>
<keyword evidence="3 5" id="KW-0418">Kinase</keyword>
<dbReference type="AlphaFoldDB" id="A0A238XBX6"/>
<gene>
    <name evidence="5" type="ORF">SAMN04488111_1774</name>
</gene>
<name>A0A238XBX6_9FLAO</name>
<organism evidence="5 6">
    <name type="scientific">Lutibacter flavus</name>
    <dbReference type="NCBI Taxonomy" id="691689"/>
    <lineage>
        <taxon>Bacteria</taxon>
        <taxon>Pseudomonadati</taxon>
        <taxon>Bacteroidota</taxon>
        <taxon>Flavobacteriia</taxon>
        <taxon>Flavobacteriales</taxon>
        <taxon>Flavobacteriaceae</taxon>
        <taxon>Lutibacter</taxon>
    </lineage>
</organism>
<evidence type="ECO:0000259" key="4">
    <source>
        <dbReference type="Pfam" id="PF00294"/>
    </source>
</evidence>
<dbReference type="Gene3D" id="3.40.1190.20">
    <property type="match status" value="1"/>
</dbReference>
<keyword evidence="6" id="KW-1185">Reference proteome</keyword>
<dbReference type="PROSITE" id="PS00583">
    <property type="entry name" value="PFKB_KINASES_1"/>
    <property type="match status" value="1"/>
</dbReference>
<sequence length="292" mass="32374">MSDKKFNVIGIGELLWDVFPEGKELGGAPANFAYHTNFFGGNATIISALGNDEQGKEIRKLLTEKKLNNLISNVDYPTGWVSVELNNGIPNYIIHENVAWDYIELNKEAVTALKRADAICFGSLSQRSQVSFNTIHKALHIVPETALKVLDVNLRQSFYSKSIIEESLRCANILKLNDEELVVLSEMFYLANSQKEACIQLLNQFNLKLLALTNGSKGSILFMGDEISLYPVPKIKVVDTIGAGDSFTASMIMGMLNKKPLKQIHKEATEHAAKVCMNKGGTPNLIESKTYF</sequence>
<dbReference type="SUPFAM" id="SSF53613">
    <property type="entry name" value="Ribokinase-like"/>
    <property type="match status" value="1"/>
</dbReference>
<evidence type="ECO:0000313" key="5">
    <source>
        <dbReference type="EMBL" id="SNR56200.1"/>
    </source>
</evidence>
<protein>
    <submittedName>
        <fullName evidence="5">Fructokinase</fullName>
    </submittedName>
</protein>
<dbReference type="InterPro" id="IPR029056">
    <property type="entry name" value="Ribokinase-like"/>
</dbReference>
<evidence type="ECO:0000256" key="3">
    <source>
        <dbReference type="ARBA" id="ARBA00022777"/>
    </source>
</evidence>
<dbReference type="OrthoDB" id="9813569at2"/>
<accession>A0A238XBX6</accession>
<dbReference type="InterPro" id="IPR002173">
    <property type="entry name" value="Carboh/pur_kinase_PfkB_CS"/>
</dbReference>
<evidence type="ECO:0000256" key="2">
    <source>
        <dbReference type="ARBA" id="ARBA00022679"/>
    </source>
</evidence>
<dbReference type="PANTHER" id="PTHR43085:SF57">
    <property type="entry name" value="CARBOHYDRATE KINASE PFKB DOMAIN-CONTAINING PROTEIN"/>
    <property type="match status" value="1"/>
</dbReference>
<dbReference type="GO" id="GO:0016301">
    <property type="term" value="F:kinase activity"/>
    <property type="evidence" value="ECO:0007669"/>
    <property type="project" value="UniProtKB-KW"/>
</dbReference>